<dbReference type="SUPFAM" id="SSF49464">
    <property type="entry name" value="Carboxypeptidase regulatory domain-like"/>
    <property type="match status" value="1"/>
</dbReference>
<keyword evidence="2" id="KW-0677">Repeat</keyword>
<gene>
    <name evidence="4" type="ORF">E2605_05170</name>
</gene>
<keyword evidence="1" id="KW-0880">Kelch repeat</keyword>
<evidence type="ECO:0000256" key="1">
    <source>
        <dbReference type="ARBA" id="ARBA00022441"/>
    </source>
</evidence>
<dbReference type="Gene3D" id="2.120.10.80">
    <property type="entry name" value="Kelch-type beta propeller"/>
    <property type="match status" value="1"/>
</dbReference>
<dbReference type="Proteomes" id="UP000297861">
    <property type="component" value="Unassembled WGS sequence"/>
</dbReference>
<dbReference type="PANTHER" id="PTHR46375:SF3">
    <property type="entry name" value="KELCH REPEAT AND BTB DOMAIN-CONTAINING PROTEIN 13"/>
    <property type="match status" value="1"/>
</dbReference>
<dbReference type="PANTHER" id="PTHR46375">
    <property type="entry name" value="KELCH REPEAT AND BTB DOMAIN-CONTAINING PROTEIN 13-RELATED"/>
    <property type="match status" value="1"/>
</dbReference>
<dbReference type="AlphaFoldDB" id="A0A4Y8LAF7"/>
<accession>A0A4Y8LAF7</accession>
<evidence type="ECO:0000313" key="4">
    <source>
        <dbReference type="EMBL" id="TFD98010.1"/>
    </source>
</evidence>
<proteinExistence type="predicted"/>
<keyword evidence="5" id="KW-1185">Reference proteome</keyword>
<comment type="caution">
    <text evidence="4">The sequence shown here is derived from an EMBL/GenBank/DDBJ whole genome shotgun (WGS) entry which is preliminary data.</text>
</comment>
<evidence type="ECO:0000256" key="2">
    <source>
        <dbReference type="ARBA" id="ARBA00022737"/>
    </source>
</evidence>
<dbReference type="Pfam" id="PF24981">
    <property type="entry name" value="Beta-prop_ATRN-LZTR1"/>
    <property type="match status" value="1"/>
</dbReference>
<dbReference type="InterPro" id="IPR056737">
    <property type="entry name" value="Beta-prop_ATRN-MKLN-like"/>
</dbReference>
<dbReference type="Gene3D" id="2.60.40.1120">
    <property type="entry name" value="Carboxypeptidase-like, regulatory domain"/>
    <property type="match status" value="1"/>
</dbReference>
<dbReference type="OrthoDB" id="996574at2"/>
<dbReference type="EMBL" id="SOML01000002">
    <property type="protein sequence ID" value="TFD98010.1"/>
    <property type="molecule type" value="Genomic_DNA"/>
</dbReference>
<protein>
    <recommendedName>
        <fullName evidence="3">Attractin/MKLN-like beta-propeller domain-containing protein</fullName>
    </recommendedName>
</protein>
<name>A0A4Y8LAF7_9BACT</name>
<dbReference type="InterPro" id="IPR015915">
    <property type="entry name" value="Kelch-typ_b-propeller"/>
</dbReference>
<dbReference type="STRING" id="1121485.GCA_000426485_02493"/>
<evidence type="ECO:0000259" key="3">
    <source>
        <dbReference type="Pfam" id="PF24981"/>
    </source>
</evidence>
<dbReference type="Pfam" id="PF13715">
    <property type="entry name" value="CarbopepD_reg_2"/>
    <property type="match status" value="1"/>
</dbReference>
<reference evidence="4 5" key="1">
    <citation type="submission" date="2019-03" db="EMBL/GenBank/DDBJ databases">
        <title>San Antonio Military Medical Center submission to MRSN (WRAIR), pending publication.</title>
        <authorList>
            <person name="Blyth D.M."/>
            <person name="Mccarthy S.L."/>
            <person name="Schall S.E."/>
            <person name="Stam J.A."/>
            <person name="Ong A.C."/>
            <person name="Mcgann P.T."/>
        </authorList>
    </citation>
    <scope>NUCLEOTIDE SEQUENCE [LARGE SCALE GENOMIC DNA]</scope>
    <source>
        <strain evidence="4 5">MRSN571793</strain>
    </source>
</reference>
<feature type="domain" description="Attractin/MKLN-like beta-propeller" evidence="3">
    <location>
        <begin position="176"/>
        <end position="348"/>
    </location>
</feature>
<dbReference type="InterPro" id="IPR052392">
    <property type="entry name" value="Kelch-BTB_domain-containing"/>
</dbReference>
<dbReference type="SUPFAM" id="SSF117281">
    <property type="entry name" value="Kelch motif"/>
    <property type="match status" value="1"/>
</dbReference>
<dbReference type="InterPro" id="IPR008969">
    <property type="entry name" value="CarboxyPept-like_regulatory"/>
</dbReference>
<evidence type="ECO:0000313" key="5">
    <source>
        <dbReference type="Proteomes" id="UP000297861"/>
    </source>
</evidence>
<organism evidence="4 5">
    <name type="scientific">Dysgonomonas capnocytophagoides</name>
    <dbReference type="NCBI Taxonomy" id="45254"/>
    <lineage>
        <taxon>Bacteria</taxon>
        <taxon>Pseudomonadati</taxon>
        <taxon>Bacteroidota</taxon>
        <taxon>Bacteroidia</taxon>
        <taxon>Bacteroidales</taxon>
        <taxon>Dysgonomonadaceae</taxon>
        <taxon>Dysgonomonas</taxon>
    </lineage>
</organism>
<sequence length="452" mass="50875">MNTKQLAFFLLLIYPWILLSAQNKVTVKDFMTDQPLSGVSITLKNKGEQTTTDNDGVFSLKSFKPILDNDTILFSCIGYALQEITVGHIKKSDNLVYLKLQDESLSQVTVTSVQPHLAISLPYSELADIPVELSNFGVAIAENKIYIIGGDISVDAHTAEGSFLDEDYREASMKGVIGGDIVMQLFRFSDRMYIYDLGSDTWMISNHRFSKRAYHNVLYNQGKIYVLGGRLQTKNIKFERLNNKVEVYNIAQDSLIIDEINPHQAVNSASVIADNNIIVLGGSVKSSEHGNKIVKGYTNKVHMLDLKSGYWYELPDVPVANAEETKGIIAGNIIYLFGGYKERPLYDIGTYNISTGEYRIEGQLPQSMERPAVAFDNKYTVYLYDSGRIYTYNIHTGELSGYYIGFDVNNAEMLYENEALFILGGKKDNIPSSKVYRVNISDFKQTKSHSFR</sequence>
<dbReference type="RefSeq" id="WP_134435727.1">
    <property type="nucleotide sequence ID" value="NZ_SOML01000002.1"/>
</dbReference>